<proteinExistence type="inferred from homology"/>
<feature type="transmembrane region" description="Helical" evidence="5">
    <location>
        <begin position="180"/>
        <end position="204"/>
    </location>
</feature>
<dbReference type="ExpressionAtlas" id="A0A1D6GZK3">
    <property type="expression patterns" value="baseline and differential"/>
</dbReference>
<sequence>MAAGSGGGGFLGDVNDPWLKPRLLRAVVTGRLPQPGAAAELSPTEVASILEVVRTHGLLTEDLPGRGALVNPKLAEAWRAAVDAWVERVVALVESDSTYSCWLGTCFLGVTFQECRNDRFAESHSIWFEKILSNLQQSSSFQLVIVISCTSMSDLFVRLAKFSNLKKEGSSFAGRVVEPVLRLLNQNGLVAVWSTLFILMAYLFEFNHSMVESAIAAKIMSNVKPSENSPSLTYTVSMLQKFARTLALLPSVRVSEDSWSLMIRRILIVVNNLLNDAFIGLEEEKKGHDIMLLLVPPGTDPLPTLGDEVMPGGNVHIMKKFRVFTVPTISALTLCCSVMLTSYYPVQFYSFIVKKVNVPIHALIALMRRVLLVDGSLHNKLFPSTTSLHQELICFDLPSLHSTFLDLLNATIKGMRSQLLPHGASIIRLITEYFKIAKLPTLRTKTYSILQLLLTSMGVGTSLHLLEATVRNAVADLNDDGEINMTMINTNSSQLTNESSSKVYSKKRKQEPQMQNSTISGSEKVAISPRKRKGSSIPITSKGVAPESTGDVTLSTPHSVKIAALETLEVLLNVHIYCYLIINRFLCHYQLITEQGGSLRMDRWRSEVDMLLINVARSACGMGGSYEQKPSTFGEPNISDFQLASLKGLLASFLSSHARPPYLANGIELFRKGKLEIGTKVAEFCSHALLALDVLVHPRALSLERTVPASSGFNYTAQKKTVFGAGTHQISPFGDQPQAMEVEDMYDDWLISNNNEPPEVPVNGSDAVVSKGVLVEDGKQLNPIAEDPKVDPPRITDAAQDAPASTKTDVKVVDAAAATAAKPNTAENPSSSNAVPSPVRTTDSDSRKHASFPEQDSPHENKSAAVHPGEASATPGVGSSHHRHEAPEARSASFTELFGSESGIESESEDLMPDIVDGDPDSD</sequence>
<evidence type="ECO:0000256" key="4">
    <source>
        <dbReference type="SAM" id="MobiDB-lite"/>
    </source>
</evidence>
<accession>A0A1D6GZK3</accession>
<keyword evidence="5" id="KW-1133">Transmembrane helix</keyword>
<dbReference type="InParanoid" id="A0A1D6GZK3"/>
<name>A0A1D6GZK3_MAIZE</name>
<feature type="region of interest" description="Disordered" evidence="4">
    <location>
        <begin position="491"/>
        <end position="551"/>
    </location>
</feature>
<evidence type="ECO:0000259" key="6">
    <source>
        <dbReference type="Pfam" id="PF08167"/>
    </source>
</evidence>
<dbReference type="IntAct" id="A0A1D6GZK3">
    <property type="interactions" value="32"/>
</dbReference>
<gene>
    <name evidence="7" type="ORF">ZEAMMB73_Zm00001d015151</name>
</gene>
<keyword evidence="3" id="KW-0539">Nucleus</keyword>
<feature type="compositionally biased region" description="Low complexity" evidence="4">
    <location>
        <begin position="813"/>
        <end position="839"/>
    </location>
</feature>
<dbReference type="PANTHER" id="PTHR34105:SF1">
    <property type="entry name" value="PROLINE-, GLUTAMIC ACID- AND LEUCINE-RICH PROTEIN 1"/>
    <property type="match status" value="1"/>
</dbReference>
<dbReference type="Pfam" id="PF08167">
    <property type="entry name" value="RIX1"/>
    <property type="match status" value="1"/>
</dbReference>
<reference evidence="7" key="1">
    <citation type="submission" date="2015-12" db="EMBL/GenBank/DDBJ databases">
        <title>Update maize B73 reference genome by single molecule sequencing technologies.</title>
        <authorList>
            <consortium name="Maize Genome Sequencing Project"/>
            <person name="Ware D."/>
        </authorList>
    </citation>
    <scope>NUCLEOTIDE SEQUENCE</scope>
    <source>
        <tissue evidence="7">Seedling</tissue>
    </source>
</reference>
<evidence type="ECO:0000256" key="5">
    <source>
        <dbReference type="SAM" id="Phobius"/>
    </source>
</evidence>
<dbReference type="FunCoup" id="A0A1D6GZK3">
    <property type="interactions" value="576"/>
</dbReference>
<dbReference type="PANTHER" id="PTHR34105">
    <property type="entry name" value="PROLINE-, GLUTAMIC ACID- AND LEUCINE-RICH PROTEIN 1"/>
    <property type="match status" value="1"/>
</dbReference>
<dbReference type="GO" id="GO:0005634">
    <property type="term" value="C:nucleus"/>
    <property type="evidence" value="ECO:0007669"/>
    <property type="project" value="UniProtKB-SubCell"/>
</dbReference>
<keyword evidence="5" id="KW-0812">Transmembrane</keyword>
<feature type="compositionally biased region" description="Polar residues" evidence="4">
    <location>
        <begin position="512"/>
        <end position="521"/>
    </location>
</feature>
<evidence type="ECO:0000256" key="3">
    <source>
        <dbReference type="ARBA" id="ARBA00023242"/>
    </source>
</evidence>
<keyword evidence="5" id="KW-0472">Membrane</keyword>
<comment type="subcellular location">
    <subcellularLocation>
        <location evidence="1">Nucleus</location>
    </subcellularLocation>
</comment>
<dbReference type="STRING" id="4577.A0A1D6GZK3"/>
<feature type="region of interest" description="Disordered" evidence="4">
    <location>
        <begin position="779"/>
        <end position="923"/>
    </location>
</feature>
<evidence type="ECO:0000256" key="2">
    <source>
        <dbReference type="ARBA" id="ARBA00010511"/>
    </source>
</evidence>
<evidence type="ECO:0000313" key="7">
    <source>
        <dbReference type="EMBL" id="AQK68168.1"/>
    </source>
</evidence>
<dbReference type="EMBL" id="CM000781">
    <property type="protein sequence ID" value="AQK68168.1"/>
    <property type="molecule type" value="Genomic_DNA"/>
</dbReference>
<dbReference type="InterPro" id="IPR012583">
    <property type="entry name" value="RIX1_N"/>
</dbReference>
<feature type="compositionally biased region" description="Acidic residues" evidence="4">
    <location>
        <begin position="904"/>
        <end position="923"/>
    </location>
</feature>
<dbReference type="AlphaFoldDB" id="A0A1D6GZK3"/>
<organism evidence="7">
    <name type="scientific">Zea mays</name>
    <name type="common">Maize</name>
    <dbReference type="NCBI Taxonomy" id="4577"/>
    <lineage>
        <taxon>Eukaryota</taxon>
        <taxon>Viridiplantae</taxon>
        <taxon>Streptophyta</taxon>
        <taxon>Embryophyta</taxon>
        <taxon>Tracheophyta</taxon>
        <taxon>Spermatophyta</taxon>
        <taxon>Magnoliopsida</taxon>
        <taxon>Liliopsida</taxon>
        <taxon>Poales</taxon>
        <taxon>Poaceae</taxon>
        <taxon>PACMAD clade</taxon>
        <taxon>Panicoideae</taxon>
        <taxon>Andropogonodae</taxon>
        <taxon>Andropogoneae</taxon>
        <taxon>Tripsacinae</taxon>
        <taxon>Zea</taxon>
    </lineage>
</organism>
<comment type="similarity">
    <text evidence="2">Belongs to the RIX1/PELP1 family.</text>
</comment>
<feature type="transmembrane region" description="Helical" evidence="5">
    <location>
        <begin position="323"/>
        <end position="344"/>
    </location>
</feature>
<protein>
    <recommendedName>
        <fullName evidence="6">Pre-rRNA-processing protein RIX1 N-terminal domain-containing protein</fullName>
    </recommendedName>
</protein>
<feature type="domain" description="Pre-rRNA-processing protein RIX1 N-terminal" evidence="6">
    <location>
        <begin position="39"/>
        <end position="219"/>
    </location>
</feature>
<feature type="compositionally biased region" description="Polar residues" evidence="4">
    <location>
        <begin position="491"/>
        <end position="503"/>
    </location>
</feature>
<evidence type="ECO:0000256" key="1">
    <source>
        <dbReference type="ARBA" id="ARBA00004123"/>
    </source>
</evidence>